<gene>
    <name evidence="3" type="ORF">SAMN04488511_11593</name>
</gene>
<dbReference type="Pfam" id="PF18962">
    <property type="entry name" value="Por_Secre_tail"/>
    <property type="match status" value="1"/>
</dbReference>
<dbReference type="RefSeq" id="WP_090986105.1">
    <property type="nucleotide sequence ID" value="NZ_FOJM01000015.1"/>
</dbReference>
<accession>A0A1I0TW61</accession>
<dbReference type="OrthoDB" id="1523755at2"/>
<name>A0A1I0TW61_9SPHI</name>
<evidence type="ECO:0000256" key="1">
    <source>
        <dbReference type="SAM" id="SignalP"/>
    </source>
</evidence>
<dbReference type="InterPro" id="IPR026444">
    <property type="entry name" value="Secre_tail"/>
</dbReference>
<evidence type="ECO:0000313" key="4">
    <source>
        <dbReference type="Proteomes" id="UP000198836"/>
    </source>
</evidence>
<feature type="domain" description="Secretion system C-terminal sorting" evidence="2">
    <location>
        <begin position="96"/>
        <end position="175"/>
    </location>
</feature>
<evidence type="ECO:0000259" key="2">
    <source>
        <dbReference type="Pfam" id="PF18962"/>
    </source>
</evidence>
<feature type="signal peptide" evidence="1">
    <location>
        <begin position="1"/>
        <end position="29"/>
    </location>
</feature>
<sequence length="176" mass="19425">MKLYAKITLLTKLVCTWCIVLLCSSNSWSQQTDSIHISLKSRTKKAGRIPEIKANITPYKPLFMTTGGSGMFNTYSTVTKSATVVAKDKLLNILKIYPNPVEDQLNIILSIGKDGTQTTIKIIDLLGNEVATLLNERLNAGEHTKNFAVPSRINPGIYFLRVIAGSESQVKRISVL</sequence>
<reference evidence="4" key="1">
    <citation type="submission" date="2016-10" db="EMBL/GenBank/DDBJ databases">
        <authorList>
            <person name="Varghese N."/>
            <person name="Submissions S."/>
        </authorList>
    </citation>
    <scope>NUCLEOTIDE SEQUENCE [LARGE SCALE GENOMIC DNA]</scope>
    <source>
        <strain evidence="4">DSM 18130</strain>
    </source>
</reference>
<keyword evidence="4" id="KW-1185">Reference proteome</keyword>
<dbReference type="EMBL" id="FOJM01000015">
    <property type="protein sequence ID" value="SFA55988.1"/>
    <property type="molecule type" value="Genomic_DNA"/>
</dbReference>
<organism evidence="3 4">
    <name type="scientific">Pedobacter suwonensis</name>
    <dbReference type="NCBI Taxonomy" id="332999"/>
    <lineage>
        <taxon>Bacteria</taxon>
        <taxon>Pseudomonadati</taxon>
        <taxon>Bacteroidota</taxon>
        <taxon>Sphingobacteriia</taxon>
        <taxon>Sphingobacteriales</taxon>
        <taxon>Sphingobacteriaceae</taxon>
        <taxon>Pedobacter</taxon>
    </lineage>
</organism>
<dbReference type="Proteomes" id="UP000198836">
    <property type="component" value="Unassembled WGS sequence"/>
</dbReference>
<dbReference type="STRING" id="332999.SAMN04488511_11593"/>
<dbReference type="AlphaFoldDB" id="A0A1I0TW61"/>
<proteinExistence type="predicted"/>
<protein>
    <submittedName>
        <fullName evidence="3">Por secretion system C-terminal sorting domain-containing protein</fullName>
    </submittedName>
</protein>
<keyword evidence="1" id="KW-0732">Signal</keyword>
<evidence type="ECO:0000313" key="3">
    <source>
        <dbReference type="EMBL" id="SFA55988.1"/>
    </source>
</evidence>
<feature type="chain" id="PRO_5011669610" evidence="1">
    <location>
        <begin position="30"/>
        <end position="176"/>
    </location>
</feature>
<dbReference type="NCBIfam" id="TIGR04183">
    <property type="entry name" value="Por_Secre_tail"/>
    <property type="match status" value="1"/>
</dbReference>